<name>A0A315ERH5_9BURK</name>
<protein>
    <submittedName>
        <fullName evidence="1">Uncharacterized protein</fullName>
    </submittedName>
</protein>
<evidence type="ECO:0000313" key="1">
    <source>
        <dbReference type="EMBL" id="PUE58564.1"/>
    </source>
</evidence>
<dbReference type="EMBL" id="NESP01000001">
    <property type="protein sequence ID" value="PUE58564.1"/>
    <property type="molecule type" value="Genomic_DNA"/>
</dbReference>
<proteinExistence type="predicted"/>
<organism evidence="1 2">
    <name type="scientific">Limnohabitans curvus</name>
    <dbReference type="NCBI Taxonomy" id="323423"/>
    <lineage>
        <taxon>Bacteria</taxon>
        <taxon>Pseudomonadati</taxon>
        <taxon>Pseudomonadota</taxon>
        <taxon>Betaproteobacteria</taxon>
        <taxon>Burkholderiales</taxon>
        <taxon>Comamonadaceae</taxon>
        <taxon>Limnohabitans</taxon>
    </lineage>
</organism>
<gene>
    <name evidence="1" type="ORF">B9Z44_02495</name>
</gene>
<dbReference type="Proteomes" id="UP000251341">
    <property type="component" value="Unassembled WGS sequence"/>
</dbReference>
<keyword evidence="2" id="KW-1185">Reference proteome</keyword>
<evidence type="ECO:0000313" key="2">
    <source>
        <dbReference type="Proteomes" id="UP000251341"/>
    </source>
</evidence>
<dbReference type="AlphaFoldDB" id="A0A315ERH5"/>
<comment type="caution">
    <text evidence="1">The sequence shown here is derived from an EMBL/GenBank/DDBJ whole genome shotgun (WGS) entry which is preliminary data.</text>
</comment>
<sequence>MPITQIPPEGLKDSGVSAGTYGSASQIPVVTVNSKGQVTSAGTAALDLSTKINKAGDTMTGTLSVPRLQVASTANYIDMVDTDWGTRSFHHNQGLMGFLKSDGNWDMYMNNGGQMWTANYGWLHDCFFSNVSNCVRVNNNPSSGWQGAPNCQITDNCYNCGDQAPYNYYNLITLFDNGGNLRLGAYGTRYNCNCDCNCC</sequence>
<dbReference type="RefSeq" id="WP_108401625.1">
    <property type="nucleotide sequence ID" value="NZ_NESP01000001.1"/>
</dbReference>
<accession>A0A315ERH5</accession>
<reference evidence="1 2" key="1">
    <citation type="submission" date="2017-04" db="EMBL/GenBank/DDBJ databases">
        <title>Unexpected and diverse lifestyles within the genus Limnohabitans.</title>
        <authorList>
            <person name="Kasalicky V."/>
            <person name="Mehrshad M."/>
            <person name="Andrei S.-A."/>
            <person name="Salcher M."/>
            <person name="Kratochvilova H."/>
            <person name="Simek K."/>
            <person name="Ghai R."/>
        </authorList>
    </citation>
    <scope>NUCLEOTIDE SEQUENCE [LARGE SCALE GENOMIC DNA]</scope>
    <source>
        <strain evidence="1 2">MWH-C5</strain>
    </source>
</reference>